<dbReference type="InterPro" id="IPR036890">
    <property type="entry name" value="HATPase_C_sf"/>
</dbReference>
<reference evidence="10" key="1">
    <citation type="submission" date="2021-02" db="EMBL/GenBank/DDBJ databases">
        <authorList>
            <person name="Dougan E. K."/>
            <person name="Rhodes N."/>
            <person name="Thang M."/>
            <person name="Chan C."/>
        </authorList>
    </citation>
    <scope>NUCLEOTIDE SEQUENCE</scope>
</reference>
<dbReference type="SMART" id="SM00387">
    <property type="entry name" value="HATPase_c"/>
    <property type="match status" value="1"/>
</dbReference>
<evidence type="ECO:0000256" key="2">
    <source>
        <dbReference type="ARBA" id="ARBA00012438"/>
    </source>
</evidence>
<protein>
    <recommendedName>
        <fullName evidence="2">histidine kinase</fullName>
        <ecNumber evidence="2">2.7.13.3</ecNumber>
    </recommendedName>
</protein>
<dbReference type="GO" id="GO:0009927">
    <property type="term" value="F:histidine phosphotransfer kinase activity"/>
    <property type="evidence" value="ECO:0007669"/>
    <property type="project" value="TreeGrafter"/>
</dbReference>
<evidence type="ECO:0000256" key="1">
    <source>
        <dbReference type="ARBA" id="ARBA00000085"/>
    </source>
</evidence>
<gene>
    <name evidence="10" type="ORF">PGLA2088_LOCUS622</name>
</gene>
<dbReference type="Pfam" id="PF02518">
    <property type="entry name" value="HATPase_c"/>
    <property type="match status" value="1"/>
</dbReference>
<feature type="non-terminal residue" evidence="10">
    <location>
        <position position="589"/>
    </location>
</feature>
<keyword evidence="3 6" id="KW-0597">Phosphoprotein</keyword>
<feature type="region of interest" description="Disordered" evidence="7">
    <location>
        <begin position="329"/>
        <end position="381"/>
    </location>
</feature>
<dbReference type="PRINTS" id="PR00344">
    <property type="entry name" value="BCTRLSENSOR"/>
</dbReference>
<dbReference type="GO" id="GO:0000155">
    <property type="term" value="F:phosphorelay sensor kinase activity"/>
    <property type="evidence" value="ECO:0007669"/>
    <property type="project" value="InterPro"/>
</dbReference>
<dbReference type="CDD" id="cd00082">
    <property type="entry name" value="HisKA"/>
    <property type="match status" value="1"/>
</dbReference>
<dbReference type="InterPro" id="IPR011006">
    <property type="entry name" value="CheY-like_superfamily"/>
</dbReference>
<dbReference type="SMART" id="SM00448">
    <property type="entry name" value="REC"/>
    <property type="match status" value="1"/>
</dbReference>
<evidence type="ECO:0000256" key="7">
    <source>
        <dbReference type="SAM" id="MobiDB-lite"/>
    </source>
</evidence>
<dbReference type="SUPFAM" id="SSF52172">
    <property type="entry name" value="CheY-like"/>
    <property type="match status" value="1"/>
</dbReference>
<dbReference type="InterPro" id="IPR003661">
    <property type="entry name" value="HisK_dim/P_dom"/>
</dbReference>
<dbReference type="EC" id="2.7.13.3" evidence="2"/>
<evidence type="ECO:0000256" key="6">
    <source>
        <dbReference type="PROSITE-ProRule" id="PRU00169"/>
    </source>
</evidence>
<dbReference type="PANTHER" id="PTHR43047:SF72">
    <property type="entry name" value="OSMOSENSING HISTIDINE PROTEIN KINASE SLN1"/>
    <property type="match status" value="1"/>
</dbReference>
<dbReference type="PANTHER" id="PTHR43047">
    <property type="entry name" value="TWO-COMPONENT HISTIDINE PROTEIN KINASE"/>
    <property type="match status" value="1"/>
</dbReference>
<dbReference type="InterPro" id="IPR001789">
    <property type="entry name" value="Sig_transdc_resp-reg_receiver"/>
</dbReference>
<dbReference type="PROSITE" id="PS50110">
    <property type="entry name" value="RESPONSE_REGULATORY"/>
    <property type="match status" value="1"/>
</dbReference>
<comment type="catalytic activity">
    <reaction evidence="1">
        <text>ATP + protein L-histidine = ADP + protein N-phospho-L-histidine.</text>
        <dbReference type="EC" id="2.7.13.3"/>
    </reaction>
</comment>
<dbReference type="CDD" id="cd17574">
    <property type="entry name" value="REC_OmpR"/>
    <property type="match status" value="1"/>
</dbReference>
<accession>A0A813GT12</accession>
<keyword evidence="4" id="KW-0808">Transferase</keyword>
<dbReference type="InterPro" id="IPR036097">
    <property type="entry name" value="HisK_dim/P_sf"/>
</dbReference>
<evidence type="ECO:0000256" key="4">
    <source>
        <dbReference type="ARBA" id="ARBA00022679"/>
    </source>
</evidence>
<feature type="modified residue" description="4-aspartylphosphate" evidence="6">
    <location>
        <position position="437"/>
    </location>
</feature>
<feature type="domain" description="Histidine kinase" evidence="8">
    <location>
        <begin position="67"/>
        <end position="293"/>
    </location>
</feature>
<name>A0A813GT12_POLGL</name>
<evidence type="ECO:0000313" key="11">
    <source>
        <dbReference type="Proteomes" id="UP000626109"/>
    </source>
</evidence>
<dbReference type="EMBL" id="CAJNNW010000426">
    <property type="protein sequence ID" value="CAE8627442.1"/>
    <property type="molecule type" value="Genomic_DNA"/>
</dbReference>
<dbReference type="CDD" id="cd16922">
    <property type="entry name" value="HATPase_EvgS-ArcB-TorS-like"/>
    <property type="match status" value="1"/>
</dbReference>
<keyword evidence="5" id="KW-0418">Kinase</keyword>
<dbReference type="Pfam" id="PF00072">
    <property type="entry name" value="Response_reg"/>
    <property type="match status" value="1"/>
</dbReference>
<dbReference type="GO" id="GO:0005886">
    <property type="term" value="C:plasma membrane"/>
    <property type="evidence" value="ECO:0007669"/>
    <property type="project" value="TreeGrafter"/>
</dbReference>
<organism evidence="10 11">
    <name type="scientific">Polarella glacialis</name>
    <name type="common">Dinoflagellate</name>
    <dbReference type="NCBI Taxonomy" id="89957"/>
    <lineage>
        <taxon>Eukaryota</taxon>
        <taxon>Sar</taxon>
        <taxon>Alveolata</taxon>
        <taxon>Dinophyceae</taxon>
        <taxon>Suessiales</taxon>
        <taxon>Suessiaceae</taxon>
        <taxon>Polarella</taxon>
    </lineage>
</organism>
<feature type="region of interest" description="Disordered" evidence="7">
    <location>
        <begin position="554"/>
        <end position="589"/>
    </location>
</feature>
<dbReference type="InterPro" id="IPR003594">
    <property type="entry name" value="HATPase_dom"/>
</dbReference>
<dbReference type="Gene3D" id="3.30.565.10">
    <property type="entry name" value="Histidine kinase-like ATPase, C-terminal domain"/>
    <property type="match status" value="1"/>
</dbReference>
<dbReference type="SUPFAM" id="SSF55874">
    <property type="entry name" value="ATPase domain of HSP90 chaperone/DNA topoisomerase II/histidine kinase"/>
    <property type="match status" value="1"/>
</dbReference>
<dbReference type="AlphaFoldDB" id="A0A813GT12"/>
<dbReference type="FunFam" id="3.30.565.10:FF:000010">
    <property type="entry name" value="Sensor histidine kinase RcsC"/>
    <property type="match status" value="1"/>
</dbReference>
<evidence type="ECO:0000259" key="9">
    <source>
        <dbReference type="PROSITE" id="PS50110"/>
    </source>
</evidence>
<evidence type="ECO:0000313" key="10">
    <source>
        <dbReference type="EMBL" id="CAE8627442.1"/>
    </source>
</evidence>
<dbReference type="SMART" id="SM00388">
    <property type="entry name" value="HisKA"/>
    <property type="match status" value="1"/>
</dbReference>
<proteinExistence type="predicted"/>
<dbReference type="PROSITE" id="PS50109">
    <property type="entry name" value="HIS_KIN"/>
    <property type="match status" value="1"/>
</dbReference>
<sequence>VVALACQGKDSHIFEIGLLTGGKIVYLLINATPGVDANSTINGAICVGQEITHLKDMEEQKSAMMAMVSHELKSPLHGIIGLSHSLLEDEPTDSRLKKPLMMIHSCSRRLLDLVSNIMDASILVQDKKMRMSNDPVQIASIIEEVVLLCQQSVDQRGKSTIKKGVKLVNAVKEPLPLIAADAYRLTQLIYNLVSNALKFTHQGSVTVSATADDIEQMVIIDVTDTGIGIAPENLDRIFQPFDQEDTSESRHYEGLGLGLAISREVVLKHGGNLTVKSTQGRGSTFRTTLPYKMRTGEEGEDIVEQPRTYSTSSLHGKLKKPVEDRRFFSLEPTAETPPNGETISTKTNPVKVKSRKTRATPGTPPLSTSETLKGPVRTSSDEPRALPLVLSVDDSEVNQEVVQGLLSTKYQVVTAMNGTEALNFIRCNAPPALILLDVMMPGISGPDVLKQLRRSHSAQSLPVIMVSAMSDDDCVGKCFKQGCNDYITKPFTAVALLARVKLHLELSFTCQQKMTNGHRTPSGGSLHAIQDLRPSRGVSVSLLEGVPQLSCLASEMPQRRRAPLQRKQQRRTCSANWSKPTKGMPQSER</sequence>
<dbReference type="Pfam" id="PF00512">
    <property type="entry name" value="HisKA"/>
    <property type="match status" value="1"/>
</dbReference>
<dbReference type="Proteomes" id="UP000626109">
    <property type="component" value="Unassembled WGS sequence"/>
</dbReference>
<comment type="caution">
    <text evidence="10">The sequence shown here is derived from an EMBL/GenBank/DDBJ whole genome shotgun (WGS) entry which is preliminary data.</text>
</comment>
<feature type="compositionally biased region" description="Polar residues" evidence="7">
    <location>
        <begin position="339"/>
        <end position="348"/>
    </location>
</feature>
<evidence type="ECO:0000256" key="5">
    <source>
        <dbReference type="ARBA" id="ARBA00022777"/>
    </source>
</evidence>
<dbReference type="SUPFAM" id="SSF47384">
    <property type="entry name" value="Homodimeric domain of signal transducing histidine kinase"/>
    <property type="match status" value="1"/>
</dbReference>
<dbReference type="InterPro" id="IPR004358">
    <property type="entry name" value="Sig_transdc_His_kin-like_C"/>
</dbReference>
<dbReference type="Gene3D" id="3.40.50.2300">
    <property type="match status" value="1"/>
</dbReference>
<evidence type="ECO:0000259" key="8">
    <source>
        <dbReference type="PROSITE" id="PS50109"/>
    </source>
</evidence>
<dbReference type="InterPro" id="IPR005467">
    <property type="entry name" value="His_kinase_dom"/>
</dbReference>
<feature type="domain" description="Response regulatory" evidence="9">
    <location>
        <begin position="388"/>
        <end position="504"/>
    </location>
</feature>
<dbReference type="Gene3D" id="1.10.287.130">
    <property type="match status" value="1"/>
</dbReference>
<feature type="compositionally biased region" description="Basic residues" evidence="7">
    <location>
        <begin position="559"/>
        <end position="570"/>
    </location>
</feature>
<evidence type="ECO:0000256" key="3">
    <source>
        <dbReference type="ARBA" id="ARBA00022553"/>
    </source>
</evidence>